<name>A0A1G9VLF5_9SPHI</name>
<accession>A0A1G9VLF5</accession>
<keyword evidence="2" id="KW-1185">Reference proteome</keyword>
<reference evidence="2" key="1">
    <citation type="submission" date="2016-10" db="EMBL/GenBank/DDBJ databases">
        <authorList>
            <person name="Varghese N."/>
            <person name="Submissions S."/>
        </authorList>
    </citation>
    <scope>NUCLEOTIDE SEQUENCE [LARGE SCALE GENOMIC DNA]</scope>
    <source>
        <strain evidence="2">DSM 24536</strain>
    </source>
</reference>
<organism evidence="1 2">
    <name type="scientific">Daejeonella rubra</name>
    <dbReference type="NCBI Taxonomy" id="990371"/>
    <lineage>
        <taxon>Bacteria</taxon>
        <taxon>Pseudomonadati</taxon>
        <taxon>Bacteroidota</taxon>
        <taxon>Sphingobacteriia</taxon>
        <taxon>Sphingobacteriales</taxon>
        <taxon>Sphingobacteriaceae</taxon>
        <taxon>Daejeonella</taxon>
    </lineage>
</organism>
<dbReference type="EMBL" id="FNHH01000021">
    <property type="protein sequence ID" value="SDM73009.1"/>
    <property type="molecule type" value="Genomic_DNA"/>
</dbReference>
<gene>
    <name evidence="1" type="ORF">SAMN05421813_12138</name>
</gene>
<evidence type="ECO:0000313" key="1">
    <source>
        <dbReference type="EMBL" id="SDM73009.1"/>
    </source>
</evidence>
<dbReference type="Pfam" id="PF13177">
    <property type="entry name" value="DNA_pol3_delta2"/>
    <property type="match status" value="1"/>
</dbReference>
<protein>
    <submittedName>
        <fullName evidence="1">DNA polymerase-3 subunit delta</fullName>
    </submittedName>
</protein>
<dbReference type="Proteomes" id="UP000199226">
    <property type="component" value="Unassembled WGS sequence"/>
</dbReference>
<dbReference type="SUPFAM" id="SSF52540">
    <property type="entry name" value="P-loop containing nucleoside triphosphate hydrolases"/>
    <property type="match status" value="1"/>
</dbReference>
<dbReference type="InterPro" id="IPR027417">
    <property type="entry name" value="P-loop_NTPase"/>
</dbReference>
<dbReference type="InterPro" id="IPR050238">
    <property type="entry name" value="DNA_Rep/Repair_Clamp_Loader"/>
</dbReference>
<proteinExistence type="predicted"/>
<dbReference type="PANTHER" id="PTHR11669">
    <property type="entry name" value="REPLICATION FACTOR C / DNA POLYMERASE III GAMMA-TAU SUBUNIT"/>
    <property type="match status" value="1"/>
</dbReference>
<dbReference type="PANTHER" id="PTHR11669:SF8">
    <property type="entry name" value="DNA POLYMERASE III SUBUNIT DELTA"/>
    <property type="match status" value="1"/>
</dbReference>
<sequence>MLFREIIGQKEVKEQLIQSVNENRVSHAQLFLGPDGSGNFALALAYAQFISCTDRQEADSCGNCSSCRKYNKLIHPDLHFSYPFFRGGDKEDSLADLEEWRDLVLSNPYFDLDEWRHRLDAQNKQPNINKAECLNILHRLSLKPFESEYKTMIVWLPEYLKNEGNRLLKTLEEPAEKTLIILVSKSQDQILNTIISRTQLVKIPALSKQDIVEYLVQNKDIPETQATRIAYLSEGNLQTALNFLKEDESDDFRLFSSWMRMTFADKGSQIFLFVDEASKLGRENQKNMLRYGIHLIRECIMMISGAEELVHLQSSELDFVKNFSKHLDLAKAEALVNELEKAHYHIERNANPKILFLDVSLQFVKILKFNTLPAGTQYILN</sequence>
<dbReference type="RefSeq" id="WP_090705711.1">
    <property type="nucleotide sequence ID" value="NZ_FNHH01000021.1"/>
</dbReference>
<dbReference type="OrthoDB" id="9811073at2"/>
<dbReference type="GO" id="GO:0006261">
    <property type="term" value="P:DNA-templated DNA replication"/>
    <property type="evidence" value="ECO:0007669"/>
    <property type="project" value="TreeGrafter"/>
</dbReference>
<dbReference type="Gene3D" id="3.40.50.300">
    <property type="entry name" value="P-loop containing nucleotide triphosphate hydrolases"/>
    <property type="match status" value="1"/>
</dbReference>
<dbReference type="STRING" id="990371.SAMN05421813_12138"/>
<dbReference type="AlphaFoldDB" id="A0A1G9VLF5"/>
<evidence type="ECO:0000313" key="2">
    <source>
        <dbReference type="Proteomes" id="UP000199226"/>
    </source>
</evidence>